<dbReference type="Gene3D" id="3.30.470.30">
    <property type="entry name" value="DNA ligase/mRNA capping enzyme"/>
    <property type="match status" value="1"/>
</dbReference>
<keyword evidence="8" id="KW-1185">Reference proteome</keyword>
<dbReference type="InterPro" id="IPR029710">
    <property type="entry name" value="LIG4"/>
</dbReference>
<dbReference type="SUPFAM" id="SSF56091">
    <property type="entry name" value="DNA ligase/mRNA capping enzyme, catalytic domain"/>
    <property type="match status" value="1"/>
</dbReference>
<keyword evidence="5" id="KW-0539">Nucleus</keyword>
<dbReference type="Pfam" id="PF01068">
    <property type="entry name" value="DNA_ligase_A_M"/>
    <property type="match status" value="1"/>
</dbReference>
<dbReference type="Gene3D" id="3.30.1490.70">
    <property type="match status" value="1"/>
</dbReference>
<evidence type="ECO:0000256" key="2">
    <source>
        <dbReference type="ARBA" id="ARBA00022598"/>
    </source>
</evidence>
<sequence length="874" mass="100438">MALPFSSICDLFRSIEKEQSLPGWGSRNRVMMHYAKWCIMHRDDLLADKNLLLCALSCLFPELRTDRRYGLSKLGTLNLFGTAAGIRHTRRFEQAEARIKRGEENASVISDLLTPTACATPPSSQPLVTVAQVDEFFATLAGTCRFSAAGVYCERQETSPEELLQPMIEKLQPNEIKWLIRMLNRNMQPVTLPVDAVLRNIHFALPMFYSFYSSFPDALDHLFSPPSDIFLAHPRPDTKHQEIYKQTLLQWLAPTVGVPVRIPECYKGRNLNEPTRRFNPGSLVSVETKYDGERMQIHIDIDCRPDYDGAFDDLNEPPEIIRRFSIFSKSGRNSTKDRSGVLDAIRKGLRLSNDVCCPHFSTSIILEAEMVVYDRVKRKIAPFHRITDHVTRGGSKIGAAYDKESIKNEQLMVVFFDVLEIDGISMLNESYEARRGVLEKVVSEVDGHAMLAERTVVRCSESRCTTKGVAPVFERVVGSGGEGVVVKLCDSTYLEASMKVGNQQWIKLKKDYLAGRGDTEDFCVIGAGVDTKRAVERKMGPGEYNVYYIGCMKNKEEVQRFGVRPMFEVIFTVKYLLHAADQARMQDMIRTYGYPYDDSDQLDYDITLHPYLSPRKPLVLFYRTQIFEIMSAGFDKPSGNNFYVPRWPRVVKIHEDGRSWVECVGFDELQNIADACVQMPVSRVPRGYEKESEVEDEDEDERKAKRAKTLTSLEMSSILNKSDPWEPSPLAVSRRDEVNWMLGTSIVLASYAALARTKLIDNYEAVYKDPIEIEYISELNRYRQIVIKRFSYRASRRIVLLVDPRRSERTHDEIAEVRKWIKKEFRVRRKDSRTTYDFGRKTESVELLVVEWRVVQDEMGSEFDRRLLFVDEFV</sequence>
<dbReference type="PANTHER" id="PTHR45997">
    <property type="entry name" value="DNA LIGASE 4"/>
    <property type="match status" value="1"/>
</dbReference>
<evidence type="ECO:0000313" key="7">
    <source>
        <dbReference type="EMBL" id="KAK7202672.1"/>
    </source>
</evidence>
<dbReference type="Gene3D" id="2.40.50.140">
    <property type="entry name" value="Nucleic acid-binding proteins"/>
    <property type="match status" value="1"/>
</dbReference>
<dbReference type="Proteomes" id="UP001498771">
    <property type="component" value="Unassembled WGS sequence"/>
</dbReference>
<keyword evidence="2" id="KW-0436">Ligase</keyword>
<dbReference type="PROSITE" id="PS50160">
    <property type="entry name" value="DNA_LIGASE_A3"/>
    <property type="match status" value="1"/>
</dbReference>
<name>A0ABR1EYH6_9ASCO</name>
<evidence type="ECO:0000259" key="6">
    <source>
        <dbReference type="PROSITE" id="PS50160"/>
    </source>
</evidence>
<protein>
    <recommendedName>
        <fullName evidence="6">ATP-dependent DNA ligase family profile domain-containing protein</fullName>
    </recommendedName>
</protein>
<evidence type="ECO:0000256" key="1">
    <source>
        <dbReference type="ARBA" id="ARBA00007572"/>
    </source>
</evidence>
<evidence type="ECO:0000256" key="4">
    <source>
        <dbReference type="ARBA" id="ARBA00022840"/>
    </source>
</evidence>
<dbReference type="InterPro" id="IPR012310">
    <property type="entry name" value="DNA_ligase_ATP-dep_cent"/>
</dbReference>
<gene>
    <name evidence="7" type="ORF">BZA70DRAFT_292183</name>
</gene>
<comment type="caution">
    <text evidence="7">The sequence shown here is derived from an EMBL/GenBank/DDBJ whole genome shotgun (WGS) entry which is preliminary data.</text>
</comment>
<organism evidence="7 8">
    <name type="scientific">Myxozyma melibiosi</name>
    <dbReference type="NCBI Taxonomy" id="54550"/>
    <lineage>
        <taxon>Eukaryota</taxon>
        <taxon>Fungi</taxon>
        <taxon>Dikarya</taxon>
        <taxon>Ascomycota</taxon>
        <taxon>Saccharomycotina</taxon>
        <taxon>Lipomycetes</taxon>
        <taxon>Lipomycetales</taxon>
        <taxon>Lipomycetaceae</taxon>
        <taxon>Myxozyma</taxon>
    </lineage>
</organism>
<accession>A0ABR1EYH6</accession>
<dbReference type="EMBL" id="JBBJBU010000016">
    <property type="protein sequence ID" value="KAK7202672.1"/>
    <property type="molecule type" value="Genomic_DNA"/>
</dbReference>
<dbReference type="Pfam" id="PF04675">
    <property type="entry name" value="DNA_ligase_A_N"/>
    <property type="match status" value="1"/>
</dbReference>
<dbReference type="InterPro" id="IPR012308">
    <property type="entry name" value="DNA_ligase_ATP-dep_N"/>
</dbReference>
<keyword evidence="4" id="KW-0067">ATP-binding</keyword>
<dbReference type="PANTHER" id="PTHR45997:SF2">
    <property type="entry name" value="ATP DEPENDENT DNA LIGASE DOMAIN PROTEIN (AFU_ORTHOLOGUE AFUA_5G02430)"/>
    <property type="match status" value="1"/>
</dbReference>
<keyword evidence="3" id="KW-0547">Nucleotide-binding</keyword>
<evidence type="ECO:0000313" key="8">
    <source>
        <dbReference type="Proteomes" id="UP001498771"/>
    </source>
</evidence>
<evidence type="ECO:0000256" key="3">
    <source>
        <dbReference type="ARBA" id="ARBA00022741"/>
    </source>
</evidence>
<dbReference type="GeneID" id="90039872"/>
<reference evidence="7 8" key="1">
    <citation type="submission" date="2024-03" db="EMBL/GenBank/DDBJ databases">
        <title>Genome-scale model development and genomic sequencing of the oleaginous clade Lipomyces.</title>
        <authorList>
            <consortium name="Lawrence Berkeley National Laboratory"/>
            <person name="Czajka J.J."/>
            <person name="Han Y."/>
            <person name="Kim J."/>
            <person name="Mondo S.J."/>
            <person name="Hofstad B.A."/>
            <person name="Robles A."/>
            <person name="Haridas S."/>
            <person name="Riley R."/>
            <person name="LaButti K."/>
            <person name="Pangilinan J."/>
            <person name="Andreopoulos W."/>
            <person name="Lipzen A."/>
            <person name="Yan J."/>
            <person name="Wang M."/>
            <person name="Ng V."/>
            <person name="Grigoriev I.V."/>
            <person name="Spatafora J.W."/>
            <person name="Magnuson J.K."/>
            <person name="Baker S.E."/>
            <person name="Pomraning K.R."/>
        </authorList>
    </citation>
    <scope>NUCLEOTIDE SEQUENCE [LARGE SCALE GENOMIC DNA]</scope>
    <source>
        <strain evidence="7 8">Phaff 52-87</strain>
    </source>
</reference>
<feature type="domain" description="ATP-dependent DNA ligase family profile" evidence="6">
    <location>
        <begin position="404"/>
        <end position="553"/>
    </location>
</feature>
<proteinExistence type="inferred from homology"/>
<dbReference type="Gene3D" id="1.10.3260.10">
    <property type="entry name" value="DNA ligase, ATP-dependent, N-terminal domain"/>
    <property type="match status" value="1"/>
</dbReference>
<dbReference type="RefSeq" id="XP_064765705.1">
    <property type="nucleotide sequence ID" value="XM_064914360.1"/>
</dbReference>
<comment type="similarity">
    <text evidence="1">Belongs to the ATP-dependent DNA ligase family.</text>
</comment>
<dbReference type="InterPro" id="IPR036599">
    <property type="entry name" value="DNA_ligase_N_sf"/>
</dbReference>
<dbReference type="InterPro" id="IPR012340">
    <property type="entry name" value="NA-bd_OB-fold"/>
</dbReference>
<evidence type="ECO:0000256" key="5">
    <source>
        <dbReference type="ARBA" id="ARBA00023242"/>
    </source>
</evidence>
<dbReference type="PROSITE" id="PS00697">
    <property type="entry name" value="DNA_LIGASE_A1"/>
    <property type="match status" value="1"/>
</dbReference>
<dbReference type="InterPro" id="IPR016059">
    <property type="entry name" value="DNA_ligase_ATP-dep_CS"/>
</dbReference>